<dbReference type="Proteomes" id="UP001161567">
    <property type="component" value="Unassembled WGS sequence"/>
</dbReference>
<dbReference type="EMBL" id="JAOCIL010000001">
    <property type="protein sequence ID" value="MDH1437933.1"/>
    <property type="molecule type" value="Genomic_DNA"/>
</dbReference>
<gene>
    <name evidence="3" type="ORF">N5I27_05880</name>
</gene>
<feature type="domain" description="HTH cro/C1-type" evidence="2">
    <location>
        <begin position="20"/>
        <end position="71"/>
    </location>
</feature>
<feature type="compositionally biased region" description="Basic and acidic residues" evidence="1">
    <location>
        <begin position="99"/>
        <end position="114"/>
    </location>
</feature>
<organism evidence="3 4">
    <name type="scientific">Acinetobacter johnsonii</name>
    <dbReference type="NCBI Taxonomy" id="40214"/>
    <lineage>
        <taxon>Bacteria</taxon>
        <taxon>Pseudomonadati</taxon>
        <taxon>Pseudomonadota</taxon>
        <taxon>Gammaproteobacteria</taxon>
        <taxon>Moraxellales</taxon>
        <taxon>Moraxellaceae</taxon>
        <taxon>Acinetobacter</taxon>
    </lineage>
</organism>
<evidence type="ECO:0000313" key="3">
    <source>
        <dbReference type="EMBL" id="MDH1437933.1"/>
    </source>
</evidence>
<accession>A0AA42U4D0</accession>
<dbReference type="Pfam" id="PF01381">
    <property type="entry name" value="HTH_3"/>
    <property type="match status" value="1"/>
</dbReference>
<comment type="caution">
    <text evidence="3">The sequence shown here is derived from an EMBL/GenBank/DDBJ whole genome shotgun (WGS) entry which is preliminary data.</text>
</comment>
<dbReference type="RefSeq" id="WP_005246914.1">
    <property type="nucleotide sequence ID" value="NZ_JAOCIL010000001.1"/>
</dbReference>
<dbReference type="PROSITE" id="PS50943">
    <property type="entry name" value="HTH_CROC1"/>
    <property type="match status" value="1"/>
</dbReference>
<dbReference type="Gene3D" id="1.10.260.40">
    <property type="entry name" value="lambda repressor-like DNA-binding domains"/>
    <property type="match status" value="1"/>
</dbReference>
<reference evidence="3" key="1">
    <citation type="submission" date="2022-09" db="EMBL/GenBank/DDBJ databases">
        <title>Intensive care unit water sources are persistently colonized with multi-drug resistant bacteria and are the site of extensive horizontal gene transfer of antibiotic resistance genes.</title>
        <authorList>
            <person name="Diorio-Toth L."/>
        </authorList>
    </citation>
    <scope>NUCLEOTIDE SEQUENCE</scope>
    <source>
        <strain evidence="3">GD03725</strain>
    </source>
</reference>
<sequence>MTHHNSKTAHALASELGQRLQRARLNLNLTQLEVAQRTGVSRKVVINAEAGQVTLENLIAILMTLDLVDNLNLFLPDQLISPIQLWKLRGKIRQRASRKSKETLPRKREEDLGW</sequence>
<dbReference type="AlphaFoldDB" id="A0AA42U4D0"/>
<proteinExistence type="predicted"/>
<dbReference type="SUPFAM" id="SSF47413">
    <property type="entry name" value="lambda repressor-like DNA-binding domains"/>
    <property type="match status" value="1"/>
</dbReference>
<evidence type="ECO:0000313" key="4">
    <source>
        <dbReference type="Proteomes" id="UP001161567"/>
    </source>
</evidence>
<dbReference type="SMART" id="SM00530">
    <property type="entry name" value="HTH_XRE"/>
    <property type="match status" value="1"/>
</dbReference>
<evidence type="ECO:0000256" key="1">
    <source>
        <dbReference type="SAM" id="MobiDB-lite"/>
    </source>
</evidence>
<name>A0AA42U4D0_ACIJO</name>
<dbReference type="GO" id="GO:0003677">
    <property type="term" value="F:DNA binding"/>
    <property type="evidence" value="ECO:0007669"/>
    <property type="project" value="InterPro"/>
</dbReference>
<evidence type="ECO:0000259" key="2">
    <source>
        <dbReference type="PROSITE" id="PS50943"/>
    </source>
</evidence>
<feature type="region of interest" description="Disordered" evidence="1">
    <location>
        <begin position="92"/>
        <end position="114"/>
    </location>
</feature>
<dbReference type="InterPro" id="IPR001387">
    <property type="entry name" value="Cro/C1-type_HTH"/>
</dbReference>
<dbReference type="CDD" id="cd00093">
    <property type="entry name" value="HTH_XRE"/>
    <property type="match status" value="1"/>
</dbReference>
<dbReference type="InterPro" id="IPR010982">
    <property type="entry name" value="Lambda_DNA-bd_dom_sf"/>
</dbReference>
<protein>
    <submittedName>
        <fullName evidence="3">Helix-turn-helix domain-containing protein</fullName>
    </submittedName>
</protein>